<dbReference type="Proteomes" id="UP001253463">
    <property type="component" value="Unassembled WGS sequence"/>
</dbReference>
<dbReference type="EMBL" id="ABNSCA010000002">
    <property type="protein sequence ID" value="ELN6931352.1"/>
    <property type="molecule type" value="Genomic_DNA"/>
</dbReference>
<evidence type="ECO:0000313" key="2">
    <source>
        <dbReference type="Proteomes" id="UP001253463"/>
    </source>
</evidence>
<dbReference type="AlphaFoldDB" id="A0AAI9CS66"/>
<sequence>MTKRLRGIHAAWRFWYAVVFGGESGVRKVGLGGIHPLTRR</sequence>
<protein>
    <submittedName>
        <fullName evidence="1">DUF3265 domain-containing protein</fullName>
    </submittedName>
</protein>
<organism evidence="1 2">
    <name type="scientific">Vibrio navarrensis</name>
    <dbReference type="NCBI Taxonomy" id="29495"/>
    <lineage>
        <taxon>Bacteria</taxon>
        <taxon>Pseudomonadati</taxon>
        <taxon>Pseudomonadota</taxon>
        <taxon>Gammaproteobacteria</taxon>
        <taxon>Vibrionales</taxon>
        <taxon>Vibrionaceae</taxon>
        <taxon>Vibrio</taxon>
    </lineage>
</organism>
<comment type="caution">
    <text evidence="1">The sequence shown here is derived from an EMBL/GenBank/DDBJ whole genome shotgun (WGS) entry which is preliminary data.</text>
</comment>
<evidence type="ECO:0000313" key="1">
    <source>
        <dbReference type="EMBL" id="ELN6931352.1"/>
    </source>
</evidence>
<name>A0AAI9CS66_9VIBR</name>
<gene>
    <name evidence="1" type="ORF">RZY48_000728</name>
</gene>
<proteinExistence type="predicted"/>
<accession>A0AAI9CS66</accession>
<reference evidence="1" key="1">
    <citation type="submission" date="2023-10" db="EMBL/GenBank/DDBJ databases">
        <authorList>
            <consortium name="PulseNet: The National Subtyping Network for Foodborne Disease Surveillance"/>
        </authorList>
    </citation>
    <scope>NUCLEOTIDE SEQUENCE</scope>
    <source>
        <strain evidence="1">PNUSAV004886</strain>
    </source>
</reference>